<dbReference type="Proteomes" id="UP000002574">
    <property type="component" value="Chromosome"/>
</dbReference>
<accession>D3DII8</accession>
<evidence type="ECO:0000313" key="2">
    <source>
        <dbReference type="Proteomes" id="UP000002574"/>
    </source>
</evidence>
<dbReference type="RefSeq" id="WP_012963820.1">
    <property type="nucleotide sequence ID" value="NC_013799.1"/>
</dbReference>
<gene>
    <name evidence="1" type="ordered locus">HTH_1186</name>
</gene>
<dbReference type="EMBL" id="AP011112">
    <property type="protein sequence ID" value="BAI69640.1"/>
    <property type="molecule type" value="Genomic_DNA"/>
</dbReference>
<protein>
    <submittedName>
        <fullName evidence="1">Uncharacterized protein</fullName>
    </submittedName>
</protein>
<organism evidence="1 2">
    <name type="scientific">Hydrogenobacter thermophilus (strain DSM 6534 / IAM 12695 / TK-6)</name>
    <dbReference type="NCBI Taxonomy" id="608538"/>
    <lineage>
        <taxon>Bacteria</taxon>
        <taxon>Pseudomonadati</taxon>
        <taxon>Aquificota</taxon>
        <taxon>Aquificia</taxon>
        <taxon>Aquificales</taxon>
        <taxon>Aquificaceae</taxon>
        <taxon>Hydrogenobacter</taxon>
    </lineage>
</organism>
<name>D3DII8_HYDTT</name>
<reference evidence="1 2" key="1">
    <citation type="journal article" date="2010" name="J. Bacteriol.">
        <title>Complete genome sequence of the thermophilic, obligately chemolithoautotrophic hydrogen-oxidizing bacterium Hydrogenobacter thermophilus TK-6.</title>
        <authorList>
            <person name="Arai H."/>
            <person name="Kanbe H."/>
            <person name="Ishii M."/>
            <person name="Igarashi Y."/>
        </authorList>
    </citation>
    <scope>NUCLEOTIDE SEQUENCE [LARGE SCALE GENOMIC DNA]</scope>
    <source>
        <strain evidence="2">DSM 6534 / IAM 12695 / TK-6 [Tokyo]</strain>
    </source>
</reference>
<dbReference type="AlphaFoldDB" id="D3DII8"/>
<keyword evidence="2" id="KW-1185">Reference proteome</keyword>
<sequence>MRGFEELYNELITKEEHKFLGFFRSDGLRFLEELLSADLGVSVRETKGRQPRSARPFIGWFEGEALNLCFLTKKKKIIGA</sequence>
<dbReference type="STRING" id="608538.HTH_1186"/>
<dbReference type="KEGG" id="hte:Hydth_1178"/>
<evidence type="ECO:0000313" key="1">
    <source>
        <dbReference type="EMBL" id="BAI69640.1"/>
    </source>
</evidence>
<proteinExistence type="predicted"/>
<dbReference type="KEGG" id="hth:HTH_1186"/>